<reference evidence="1" key="1">
    <citation type="submission" date="2022-07" db="EMBL/GenBank/DDBJ databases">
        <title>Phylogenomic reconstructions and comparative analyses of Kickxellomycotina fungi.</title>
        <authorList>
            <person name="Reynolds N.K."/>
            <person name="Stajich J.E."/>
            <person name="Barry K."/>
            <person name="Grigoriev I.V."/>
            <person name="Crous P."/>
            <person name="Smith M.E."/>
        </authorList>
    </citation>
    <scope>NUCLEOTIDE SEQUENCE</scope>
    <source>
        <strain evidence="1">NRRL 5244</strain>
    </source>
</reference>
<evidence type="ECO:0000313" key="1">
    <source>
        <dbReference type="EMBL" id="KAJ1949944.1"/>
    </source>
</evidence>
<dbReference type="Proteomes" id="UP001150603">
    <property type="component" value="Unassembled WGS sequence"/>
</dbReference>
<keyword evidence="2" id="KW-1185">Reference proteome</keyword>
<accession>A0ACC1JFB1</accession>
<name>A0ACC1JFB1_9FUNG</name>
<comment type="caution">
    <text evidence="1">The sequence shown here is derived from an EMBL/GenBank/DDBJ whole genome shotgun (WGS) entry which is preliminary data.</text>
</comment>
<gene>
    <name evidence="1" type="ORF">FBU59_000915</name>
</gene>
<dbReference type="EMBL" id="JANBPW010000323">
    <property type="protein sequence ID" value="KAJ1949944.1"/>
    <property type="molecule type" value="Genomic_DNA"/>
</dbReference>
<organism evidence="1 2">
    <name type="scientific">Linderina macrospora</name>
    <dbReference type="NCBI Taxonomy" id="4868"/>
    <lineage>
        <taxon>Eukaryota</taxon>
        <taxon>Fungi</taxon>
        <taxon>Fungi incertae sedis</taxon>
        <taxon>Zoopagomycota</taxon>
        <taxon>Kickxellomycotina</taxon>
        <taxon>Kickxellomycetes</taxon>
        <taxon>Kickxellales</taxon>
        <taxon>Kickxellaceae</taxon>
        <taxon>Linderina</taxon>
    </lineage>
</organism>
<proteinExistence type="predicted"/>
<evidence type="ECO:0000313" key="2">
    <source>
        <dbReference type="Proteomes" id="UP001150603"/>
    </source>
</evidence>
<sequence length="212" mass="23897">MSTSQTHAEFRSRIENGAHGIIHLGLGGDFETMWAPVDVLFFLHHAMVDKIWAEWQSKNPARLRHVDGFDNSRQPITVNSPLPFYGDTIGTTLVTTAPGYCYMYDDVAPPPDNARSRAVEFRASPRNNLEFSNDADPDNELFAAHADVDADAEDLVPPEPAPENWLSKRGLDLEEAARMHVLVSRVVRQINEERRVVMRAMNMTRGNQNSLR</sequence>
<protein>
    <submittedName>
        <fullName evidence="1">Uncharacterized protein</fullName>
    </submittedName>
</protein>